<reference evidence="4 5" key="1">
    <citation type="journal article" date="2024" name="BMC Biol.">
        <title>Comparative genomics of Ascetosporea gives new insight into the evolutionary basis for animal parasitism in Rhizaria.</title>
        <authorList>
            <person name="Hiltunen Thoren M."/>
            <person name="Onut-Brannstrom I."/>
            <person name="Alfjorden A."/>
            <person name="Peckova H."/>
            <person name="Swords F."/>
            <person name="Hooper C."/>
            <person name="Holzer A.S."/>
            <person name="Bass D."/>
            <person name="Burki F."/>
        </authorList>
    </citation>
    <scope>NUCLEOTIDE SEQUENCE [LARGE SCALE GENOMIC DNA]</scope>
    <source>
        <strain evidence="4">20-A016</strain>
    </source>
</reference>
<evidence type="ECO:0000313" key="4">
    <source>
        <dbReference type="EMBL" id="MES1920383.1"/>
    </source>
</evidence>
<dbReference type="PROSITE" id="PS50011">
    <property type="entry name" value="PROTEIN_KINASE_DOM"/>
    <property type="match status" value="2"/>
</dbReference>
<organism evidence="4 5">
    <name type="scientific">Bonamia ostreae</name>
    <dbReference type="NCBI Taxonomy" id="126728"/>
    <lineage>
        <taxon>Eukaryota</taxon>
        <taxon>Sar</taxon>
        <taxon>Rhizaria</taxon>
        <taxon>Endomyxa</taxon>
        <taxon>Ascetosporea</taxon>
        <taxon>Haplosporida</taxon>
        <taxon>Bonamia</taxon>
    </lineage>
</organism>
<evidence type="ECO:0000313" key="5">
    <source>
        <dbReference type="Proteomes" id="UP001439008"/>
    </source>
</evidence>
<dbReference type="InterPro" id="IPR000719">
    <property type="entry name" value="Prot_kinase_dom"/>
</dbReference>
<feature type="coiled-coil region" evidence="1">
    <location>
        <begin position="283"/>
        <end position="310"/>
    </location>
</feature>
<dbReference type="Proteomes" id="UP001439008">
    <property type="component" value="Unassembled WGS sequence"/>
</dbReference>
<comment type="caution">
    <text evidence="4">The sequence shown here is derived from an EMBL/GenBank/DDBJ whole genome shotgun (WGS) entry which is preliminary data.</text>
</comment>
<feature type="compositionally biased region" description="Acidic residues" evidence="2">
    <location>
        <begin position="34"/>
        <end position="43"/>
    </location>
</feature>
<sequence>MPPLKSIYNLNKSIYDFDSSDQESEPEGSKISDLEFESEDETDKDSIKVRKLPDYSETTFPAGTQFHLYDQSVAFCSWYNPDVESAEKMYFCGKDNLGECCRIRENCEGNMKDYEICEEIFTDGKGIHEYKVTDRRSGELYTLKAFTKSENMVKCLTEIWTLEKLSEIDHPVEYYHLFETGKCIYLLKEWFACNFTELLKGNDFINIDSVMHIGMGSILALEPIHKLGIVINNINPSNVRLTFRGKIKYTDFTEATSQGGDINRDFKAVALNLFYLVNSKYTINDAETSKENQERMLKEIQRDYEGISEVGVYSFMLWLARYEIDYKYLRNNTFILDKEADFVKRGPRLLMELVNKAKGNQRIVDLARAKPIEKVFKLENMKCMFDMESTESGIYFSLMGRLLESLENPTFACDKKLKVFKEKCGIYCKKRCSPRCVVTLKQIKIELEQIVAVGRHSVVFPATFNNRKYVVKVCVKKERNIDRIRNEVNILCKVNHENVLGLLHIFETNLFVIMLEEKCDHKLSDLRYEELGKEKLEIFCIQIWNAFLYLNSIGITHTNFNFENTLLAGTTVKLSGFSLSVDQGVQNPPIKNKGTFPFVAPEVLVGFCAPSTPFYSLGLAVLHFVTGETIENVDELLEKNVTKDMPELAWGVFIDGVGALRPEFRTFELRNVLHKLLPFKNRLTIKKKRVLLY</sequence>
<dbReference type="EMBL" id="JBDODL010000640">
    <property type="protein sequence ID" value="MES1920383.1"/>
    <property type="molecule type" value="Genomic_DNA"/>
</dbReference>
<feature type="domain" description="Protein kinase" evidence="3">
    <location>
        <begin position="445"/>
        <end position="693"/>
    </location>
</feature>
<dbReference type="PANTHER" id="PTHR44167">
    <property type="entry name" value="OVARIAN-SPECIFIC SERINE/THREONINE-PROTEIN KINASE LOK-RELATED"/>
    <property type="match status" value="1"/>
</dbReference>
<evidence type="ECO:0000256" key="2">
    <source>
        <dbReference type="SAM" id="MobiDB-lite"/>
    </source>
</evidence>
<proteinExistence type="predicted"/>
<dbReference type="InterPro" id="IPR011009">
    <property type="entry name" value="Kinase-like_dom_sf"/>
</dbReference>
<evidence type="ECO:0000259" key="3">
    <source>
        <dbReference type="PROSITE" id="PS50011"/>
    </source>
</evidence>
<protein>
    <recommendedName>
        <fullName evidence="3">Protein kinase domain-containing protein</fullName>
    </recommendedName>
</protein>
<accession>A0ABV2AL42</accession>
<dbReference type="Pfam" id="PF00069">
    <property type="entry name" value="Pkinase"/>
    <property type="match status" value="2"/>
</dbReference>
<feature type="domain" description="Protein kinase" evidence="3">
    <location>
        <begin position="86"/>
        <end position="396"/>
    </location>
</feature>
<feature type="region of interest" description="Disordered" evidence="2">
    <location>
        <begin position="17"/>
        <end position="47"/>
    </location>
</feature>
<dbReference type="Gene3D" id="1.10.510.10">
    <property type="entry name" value="Transferase(Phosphotransferase) domain 1"/>
    <property type="match status" value="2"/>
</dbReference>
<dbReference type="SUPFAM" id="SSF56112">
    <property type="entry name" value="Protein kinase-like (PK-like)"/>
    <property type="match status" value="2"/>
</dbReference>
<evidence type="ECO:0000256" key="1">
    <source>
        <dbReference type="SAM" id="Coils"/>
    </source>
</evidence>
<keyword evidence="5" id="KW-1185">Reference proteome</keyword>
<dbReference type="PANTHER" id="PTHR44167:SF24">
    <property type="entry name" value="SERINE_THREONINE-PROTEIN KINASE CHK2"/>
    <property type="match status" value="1"/>
</dbReference>
<keyword evidence="1" id="KW-0175">Coiled coil</keyword>
<gene>
    <name evidence="4" type="ORF">MHBO_002060</name>
</gene>
<name>A0ABV2AL42_9EUKA</name>